<name>A0A550J934_9BACT</name>
<protein>
    <submittedName>
        <fullName evidence="1">Uncharacterized protein</fullName>
    </submittedName>
</protein>
<keyword evidence="2" id="KW-1185">Reference proteome</keyword>
<gene>
    <name evidence="1" type="ORF">FL622_12430</name>
</gene>
<sequence length="105" mass="11947">MTTPPPVVNLSNMDAELLLNERHIVSENAFAEMVVWRVPAPLCGSAHVFKYRLAFVVDGQCVIRYDNESGKGDHKHIGEQELPYSFTTPQALLNDFWNDVDNRRC</sequence>
<dbReference type="Pfam" id="PF20126">
    <property type="entry name" value="TumE"/>
    <property type="match status" value="1"/>
</dbReference>
<dbReference type="Proteomes" id="UP000317155">
    <property type="component" value="Unassembled WGS sequence"/>
</dbReference>
<organism evidence="1 2">
    <name type="scientific">Trichloromonas acetexigens</name>
    <dbReference type="NCBI Taxonomy" id="38815"/>
    <lineage>
        <taxon>Bacteria</taxon>
        <taxon>Pseudomonadati</taxon>
        <taxon>Thermodesulfobacteriota</taxon>
        <taxon>Desulfuromonadia</taxon>
        <taxon>Desulfuromonadales</taxon>
        <taxon>Trichloromonadaceae</taxon>
        <taxon>Trichloromonas</taxon>
    </lineage>
</organism>
<dbReference type="OrthoDB" id="7451512at2"/>
<evidence type="ECO:0000313" key="1">
    <source>
        <dbReference type="EMBL" id="TRO79711.1"/>
    </source>
</evidence>
<dbReference type="InterPro" id="IPR045397">
    <property type="entry name" value="TumE-like"/>
</dbReference>
<accession>A0A550J934</accession>
<proteinExistence type="predicted"/>
<reference evidence="1 2" key="1">
    <citation type="submission" date="2019-07" db="EMBL/GenBank/DDBJ databases">
        <title>Insights of Desulfuromonas acetexigens electromicrobiology.</title>
        <authorList>
            <person name="Katuri K."/>
            <person name="Sapireddy V."/>
            <person name="Shaw D.R."/>
            <person name="Saikaly P."/>
        </authorList>
    </citation>
    <scope>NUCLEOTIDE SEQUENCE [LARGE SCALE GENOMIC DNA]</scope>
    <source>
        <strain evidence="1 2">2873</strain>
    </source>
</reference>
<dbReference type="AlphaFoldDB" id="A0A550J934"/>
<dbReference type="EMBL" id="VJVV01000009">
    <property type="protein sequence ID" value="TRO79711.1"/>
    <property type="molecule type" value="Genomic_DNA"/>
</dbReference>
<evidence type="ECO:0000313" key="2">
    <source>
        <dbReference type="Proteomes" id="UP000317155"/>
    </source>
</evidence>
<comment type="caution">
    <text evidence="1">The sequence shown here is derived from an EMBL/GenBank/DDBJ whole genome shotgun (WGS) entry which is preliminary data.</text>
</comment>